<dbReference type="Pfam" id="PF14030">
    <property type="entry name" value="DUF4245"/>
    <property type="match status" value="1"/>
</dbReference>
<feature type="region of interest" description="Disordered" evidence="1">
    <location>
        <begin position="1"/>
        <end position="48"/>
    </location>
</feature>
<evidence type="ECO:0000313" key="4">
    <source>
        <dbReference type="Proteomes" id="UP000235739"/>
    </source>
</evidence>
<evidence type="ECO:0000256" key="2">
    <source>
        <dbReference type="SAM" id="Phobius"/>
    </source>
</evidence>
<organism evidence="3 4">
    <name type="scientific">Glutamicibacter arilaitensis</name>
    <dbReference type="NCBI Taxonomy" id="256701"/>
    <lineage>
        <taxon>Bacteria</taxon>
        <taxon>Bacillati</taxon>
        <taxon>Actinomycetota</taxon>
        <taxon>Actinomycetes</taxon>
        <taxon>Micrococcales</taxon>
        <taxon>Micrococcaceae</taxon>
        <taxon>Glutamicibacter</taxon>
    </lineage>
</organism>
<keyword evidence="2" id="KW-1133">Transmembrane helix</keyword>
<dbReference type="InterPro" id="IPR025339">
    <property type="entry name" value="DUF4245"/>
</dbReference>
<evidence type="ECO:0000313" key="3">
    <source>
        <dbReference type="EMBL" id="PMQ21817.1"/>
    </source>
</evidence>
<accession>A0A2N7S6S6</accession>
<dbReference type="Proteomes" id="UP000235739">
    <property type="component" value="Unassembled WGS sequence"/>
</dbReference>
<sequence length="227" mass="24810">MEGVHPENNTENNAPATENAASGSGLPVASPRSLDDPNATFEDLPFKPQLTEKQAKRANQTFKGMVLSIGFTVAILIPVLMLNPAPKDDAFESDVNLQATAEQTEQISGFEIFAPELGEKEYANFARWQANTAQGVPYWEFGLVSEDKNFVWVRQAAESNPTWIALITDAATPTEKRTIGGTEWEVRVKDQSTYLIADFADSTVVLSSDTSVEQLNSVAEQVANDLK</sequence>
<keyword evidence="2" id="KW-0812">Transmembrane</keyword>
<feature type="transmembrane region" description="Helical" evidence="2">
    <location>
        <begin position="62"/>
        <end position="82"/>
    </location>
</feature>
<dbReference type="EMBL" id="PNQX01000001">
    <property type="protein sequence ID" value="PMQ21817.1"/>
    <property type="molecule type" value="Genomic_DNA"/>
</dbReference>
<dbReference type="AlphaFoldDB" id="A0A2N7S6S6"/>
<proteinExistence type="predicted"/>
<name>A0A2N7S6S6_9MICC</name>
<evidence type="ECO:0000256" key="1">
    <source>
        <dbReference type="SAM" id="MobiDB-lite"/>
    </source>
</evidence>
<dbReference type="RefSeq" id="WP_041648483.1">
    <property type="nucleotide sequence ID" value="NZ_JABUYH010000009.1"/>
</dbReference>
<reference evidence="3 4" key="1">
    <citation type="journal article" date="2017" name="Elife">
        <title>Extensive horizontal gene transfer in cheese-associated bacteria.</title>
        <authorList>
            <person name="Bonham K.S."/>
            <person name="Wolfe B.E."/>
            <person name="Dutton R.J."/>
        </authorList>
    </citation>
    <scope>NUCLEOTIDE SEQUENCE [LARGE SCALE GENOMIC DNA]</scope>
    <source>
        <strain evidence="3 4">JB182</strain>
    </source>
</reference>
<feature type="compositionally biased region" description="Low complexity" evidence="1">
    <location>
        <begin position="1"/>
        <end position="21"/>
    </location>
</feature>
<comment type="caution">
    <text evidence="3">The sequence shown here is derived from an EMBL/GenBank/DDBJ whole genome shotgun (WGS) entry which is preliminary data.</text>
</comment>
<gene>
    <name evidence="3" type="ORF">CIK84_09945</name>
</gene>
<keyword evidence="2" id="KW-0472">Membrane</keyword>
<protein>
    <submittedName>
        <fullName evidence="3">DUF4245 domain-containing protein</fullName>
    </submittedName>
</protein>